<comment type="function">
    <text evidence="3">Essential component of the SCF (SKP1-CUL1-F-box protein) ubiquitin ligase complex, which mediates the ubiquitination of proteins involved in cell cycle progression, signal transduction and transcription. In the SCF complex, serves as an adapter that links the F-box protein to CUL1.</text>
</comment>
<dbReference type="Ensembl" id="ENSEBUT00000019410.1">
    <property type="protein sequence ID" value="ENSEBUP00000018834.1"/>
    <property type="gene ID" value="ENSEBUG00000011744.1"/>
</dbReference>
<dbReference type="Proteomes" id="UP000694388">
    <property type="component" value="Unplaced"/>
</dbReference>
<dbReference type="InterPro" id="IPR011333">
    <property type="entry name" value="SKP1/BTB/POZ_sf"/>
</dbReference>
<dbReference type="GO" id="GO:0016567">
    <property type="term" value="P:protein ubiquitination"/>
    <property type="evidence" value="ECO:0007669"/>
    <property type="project" value="UniProtKB-UniPathway"/>
</dbReference>
<dbReference type="GO" id="GO:0019005">
    <property type="term" value="C:SCF ubiquitin ligase complex"/>
    <property type="evidence" value="ECO:0007669"/>
    <property type="project" value="UniProtKB-UniRule"/>
</dbReference>
<dbReference type="GeneTree" id="ENSGT00390000012652"/>
<dbReference type="GO" id="GO:0006511">
    <property type="term" value="P:ubiquitin-dependent protein catabolic process"/>
    <property type="evidence" value="ECO:0007669"/>
    <property type="project" value="InterPro"/>
</dbReference>
<evidence type="ECO:0000313" key="7">
    <source>
        <dbReference type="Proteomes" id="UP000694388"/>
    </source>
</evidence>
<evidence type="ECO:0000256" key="2">
    <source>
        <dbReference type="ARBA" id="ARBA00022786"/>
    </source>
</evidence>
<feature type="domain" description="SKP1 component POZ" evidence="5">
    <location>
        <begin position="2"/>
        <end position="60"/>
    </location>
</feature>
<dbReference type="Gene3D" id="3.30.710.10">
    <property type="entry name" value="Potassium Channel Kv1.1, Chain A"/>
    <property type="match status" value="1"/>
</dbReference>
<keyword evidence="7" id="KW-1185">Reference proteome</keyword>
<dbReference type="UniPathway" id="UPA00143"/>
<evidence type="ECO:0000313" key="6">
    <source>
        <dbReference type="Ensembl" id="ENSEBUP00000018834.1"/>
    </source>
</evidence>
<evidence type="ECO:0000256" key="1">
    <source>
        <dbReference type="ARBA" id="ARBA00009993"/>
    </source>
</evidence>
<reference evidence="6" key="2">
    <citation type="submission" date="2025-09" db="UniProtKB">
        <authorList>
            <consortium name="Ensembl"/>
        </authorList>
    </citation>
    <scope>IDENTIFICATION</scope>
</reference>
<dbReference type="SUPFAM" id="SSF81382">
    <property type="entry name" value="Skp1 dimerisation domain-like"/>
    <property type="match status" value="1"/>
</dbReference>
<dbReference type="InterPro" id="IPR036296">
    <property type="entry name" value="SKP1-like_dim_sf"/>
</dbReference>
<dbReference type="InterPro" id="IPR001232">
    <property type="entry name" value="SKP1-like"/>
</dbReference>
<reference evidence="6" key="1">
    <citation type="submission" date="2025-08" db="UniProtKB">
        <authorList>
            <consortium name="Ensembl"/>
        </authorList>
    </citation>
    <scope>IDENTIFICATION</scope>
</reference>
<dbReference type="InterPro" id="IPR016073">
    <property type="entry name" value="Skp1_comp_POZ"/>
</dbReference>
<comment type="similarity">
    <text evidence="1 3">Belongs to the SKP1 family.</text>
</comment>
<sequence>MPSIKLQSSDGEVFEVDVEIAKQSVTIKTMLEDLGMDEEGDDEPVPLPNVNAAILRKVLNSLRVLNKSYPSEPPPPGFFFNTTKMAAGLLDVTCKTVANMIKGKTPEEIRKTFNIKNDFTEEEEQQVK</sequence>
<keyword evidence="2 3" id="KW-0833">Ubl conjugation pathway</keyword>
<feature type="domain" description="SKP1 component dimerisation" evidence="4">
    <location>
        <begin position="88"/>
        <end position="128"/>
    </location>
</feature>
<dbReference type="Pfam" id="PF03931">
    <property type="entry name" value="Skp1_POZ"/>
    <property type="match status" value="1"/>
</dbReference>
<dbReference type="AlphaFoldDB" id="A0A8C4WY49"/>
<dbReference type="PANTHER" id="PTHR11165">
    <property type="entry name" value="SKP1"/>
    <property type="match status" value="1"/>
</dbReference>
<evidence type="ECO:0000259" key="5">
    <source>
        <dbReference type="Pfam" id="PF03931"/>
    </source>
</evidence>
<dbReference type="Pfam" id="PF01466">
    <property type="entry name" value="Skp1"/>
    <property type="match status" value="1"/>
</dbReference>
<dbReference type="InterPro" id="IPR016897">
    <property type="entry name" value="SKP1"/>
</dbReference>
<dbReference type="InterPro" id="IPR016072">
    <property type="entry name" value="Skp1_comp_dimer"/>
</dbReference>
<name>A0A8C4WY49_EPTBU</name>
<evidence type="ECO:0000256" key="3">
    <source>
        <dbReference type="PIRNR" id="PIRNR028729"/>
    </source>
</evidence>
<dbReference type="SUPFAM" id="SSF54695">
    <property type="entry name" value="POZ domain"/>
    <property type="match status" value="1"/>
</dbReference>
<comment type="pathway">
    <text evidence="3">Protein modification; protein ubiquitination.</text>
</comment>
<dbReference type="SMART" id="SM00512">
    <property type="entry name" value="Skp1"/>
    <property type="match status" value="1"/>
</dbReference>
<protein>
    <recommendedName>
        <fullName evidence="3">S-phase kinase-associated protein 1</fullName>
    </recommendedName>
</protein>
<proteinExistence type="inferred from homology"/>
<accession>A0A8C4WY49</accession>
<dbReference type="PIRSF" id="PIRSF028729">
    <property type="entry name" value="E3_ubiquit_lig_SCF_Skp"/>
    <property type="match status" value="1"/>
</dbReference>
<evidence type="ECO:0000259" key="4">
    <source>
        <dbReference type="Pfam" id="PF01466"/>
    </source>
</evidence>
<organism evidence="6 7">
    <name type="scientific">Eptatretus burgeri</name>
    <name type="common">Inshore hagfish</name>
    <dbReference type="NCBI Taxonomy" id="7764"/>
    <lineage>
        <taxon>Eukaryota</taxon>
        <taxon>Metazoa</taxon>
        <taxon>Chordata</taxon>
        <taxon>Craniata</taxon>
        <taxon>Vertebrata</taxon>
        <taxon>Cyclostomata</taxon>
        <taxon>Myxini</taxon>
        <taxon>Myxiniformes</taxon>
        <taxon>Myxinidae</taxon>
        <taxon>Eptatretinae</taxon>
        <taxon>Eptatretus</taxon>
    </lineage>
</organism>